<dbReference type="InterPro" id="IPR000639">
    <property type="entry name" value="Epox_hydrolase-like"/>
</dbReference>
<dbReference type="PRINTS" id="PR00412">
    <property type="entry name" value="EPOXHYDRLASE"/>
</dbReference>
<dbReference type="PANTHER" id="PTHR42977">
    <property type="entry name" value="HYDROLASE-RELATED"/>
    <property type="match status" value="1"/>
</dbReference>
<dbReference type="NCBIfam" id="NF002043">
    <property type="entry name" value="PRK00870.1"/>
    <property type="match status" value="1"/>
</dbReference>
<dbReference type="InterPro" id="IPR029058">
    <property type="entry name" value="AB_hydrolase_fold"/>
</dbReference>
<dbReference type="Gene3D" id="3.40.50.1820">
    <property type="entry name" value="alpha/beta hydrolase"/>
    <property type="match status" value="1"/>
</dbReference>
<dbReference type="OrthoDB" id="9804723at2"/>
<dbReference type="Pfam" id="PF00561">
    <property type="entry name" value="Abhydrolase_1"/>
    <property type="match status" value="1"/>
</dbReference>
<reference evidence="3 4" key="1">
    <citation type="submission" date="2017-03" db="EMBL/GenBank/DDBJ databases">
        <authorList>
            <person name="Afonso C.L."/>
            <person name="Miller P.J."/>
            <person name="Scott M.A."/>
            <person name="Spackman E."/>
            <person name="Goraichik I."/>
            <person name="Dimitrov K.M."/>
            <person name="Suarez D.L."/>
            <person name="Swayne D.E."/>
        </authorList>
    </citation>
    <scope>NUCLEOTIDE SEQUENCE [LARGE SCALE GENOMIC DNA]</scope>
    <source>
        <strain evidence="3 4">CECT 7450</strain>
    </source>
</reference>
<dbReference type="GO" id="GO:0004301">
    <property type="term" value="F:epoxide hydrolase activity"/>
    <property type="evidence" value="ECO:0007669"/>
    <property type="project" value="TreeGrafter"/>
</dbReference>
<sequence>MIDALRTPDDRFENLPDYPFEPNYVEGLKGYEGLRGHYLDEGEPSSEEVFLLLHGEPSWSYLYRKMIPVFSAAGARVIVPDWLGFGRSDKPIDDDVYSFEFHRNYMLALIEHLDLKNITLVVQDWGGVLGLTLPMEMKDRFKRLLIMNTGLMAGPVDSPAFEEWKTDIVSNPDVPVSFIMQKYEPVITDEEAAAYDAPFPDQRYKAGVRKFPMLIATSMDAPGVDISQKAAQFWSADWAGESFMAVGMRDKMLGPDVMNFMSTIIKGCPEPLEIADGGHFVQESGGVLIAERALAHFGFDTIGH</sequence>
<dbReference type="EC" id="3.8.1.5" evidence="3"/>
<dbReference type="Proteomes" id="UP000193061">
    <property type="component" value="Unassembled WGS sequence"/>
</dbReference>
<proteinExistence type="predicted"/>
<feature type="domain" description="AB hydrolase-1" evidence="2">
    <location>
        <begin position="49"/>
        <end position="284"/>
    </location>
</feature>
<keyword evidence="4" id="KW-1185">Reference proteome</keyword>
<dbReference type="InterPro" id="IPR000073">
    <property type="entry name" value="AB_hydrolase_1"/>
</dbReference>
<dbReference type="PANTHER" id="PTHR42977:SF3">
    <property type="entry name" value="AB HYDROLASE-1 DOMAIN-CONTAINING PROTEIN"/>
    <property type="match status" value="1"/>
</dbReference>
<keyword evidence="1 3" id="KW-0378">Hydrolase</keyword>
<dbReference type="PRINTS" id="PR00111">
    <property type="entry name" value="ABHYDROLASE"/>
</dbReference>
<dbReference type="SUPFAM" id="SSF53474">
    <property type="entry name" value="alpha/beta-Hydrolases"/>
    <property type="match status" value="1"/>
</dbReference>
<evidence type="ECO:0000313" key="4">
    <source>
        <dbReference type="Proteomes" id="UP000193061"/>
    </source>
</evidence>
<evidence type="ECO:0000256" key="1">
    <source>
        <dbReference type="ARBA" id="ARBA00022801"/>
    </source>
</evidence>
<dbReference type="AlphaFoldDB" id="A0A1X7AA65"/>
<evidence type="ECO:0000259" key="2">
    <source>
        <dbReference type="Pfam" id="PF00561"/>
    </source>
</evidence>
<protein>
    <submittedName>
        <fullName evidence="3">Haloalkane dehalogenase</fullName>
        <ecNumber evidence="3">3.8.1.5</ecNumber>
    </submittedName>
</protein>
<dbReference type="EMBL" id="FWFX01000026">
    <property type="protein sequence ID" value="SLN73933.1"/>
    <property type="molecule type" value="Genomic_DNA"/>
</dbReference>
<dbReference type="InterPro" id="IPR051340">
    <property type="entry name" value="Haloalkane_dehalogenase"/>
</dbReference>
<organism evidence="3 4">
    <name type="scientific">Roseovarius albus</name>
    <dbReference type="NCBI Taxonomy" id="1247867"/>
    <lineage>
        <taxon>Bacteria</taxon>
        <taxon>Pseudomonadati</taxon>
        <taxon>Pseudomonadota</taxon>
        <taxon>Alphaproteobacteria</taxon>
        <taxon>Rhodobacterales</taxon>
        <taxon>Roseobacteraceae</taxon>
        <taxon>Roseovarius</taxon>
    </lineage>
</organism>
<evidence type="ECO:0000313" key="3">
    <source>
        <dbReference type="EMBL" id="SLN73933.1"/>
    </source>
</evidence>
<accession>A0A1X7AA65</accession>
<gene>
    <name evidence="3" type="primary">dhlA</name>
    <name evidence="3" type="ORF">ROA7450_04187</name>
</gene>
<name>A0A1X7AA65_9RHOB</name>
<dbReference type="GO" id="GO:0018786">
    <property type="term" value="F:haloalkane dehalogenase activity"/>
    <property type="evidence" value="ECO:0007669"/>
    <property type="project" value="UniProtKB-EC"/>
</dbReference>